<evidence type="ECO:0008006" key="3">
    <source>
        <dbReference type="Google" id="ProtNLM"/>
    </source>
</evidence>
<proteinExistence type="predicted"/>
<evidence type="ECO:0000313" key="1">
    <source>
        <dbReference type="EMBL" id="SFB45142.1"/>
    </source>
</evidence>
<dbReference type="OrthoDB" id="3628932at2"/>
<dbReference type="Proteomes" id="UP000243799">
    <property type="component" value="Unassembled WGS sequence"/>
</dbReference>
<protein>
    <recommendedName>
        <fullName evidence="3">Asp23 family, cell envelope-related function</fullName>
    </recommendedName>
</protein>
<keyword evidence="2" id="KW-1185">Reference proteome</keyword>
<dbReference type="STRING" id="490629.SAMN05216266_1126"/>
<dbReference type="EMBL" id="FOKG01000012">
    <property type="protein sequence ID" value="SFB45142.1"/>
    <property type="molecule type" value="Genomic_DNA"/>
</dbReference>
<accession>A0A1I1B5V9</accession>
<evidence type="ECO:0000313" key="2">
    <source>
        <dbReference type="Proteomes" id="UP000243799"/>
    </source>
</evidence>
<name>A0A1I1B5V9_9PSEU</name>
<dbReference type="RefSeq" id="WP_091674721.1">
    <property type="nucleotide sequence ID" value="NZ_FOKG01000012.1"/>
</dbReference>
<dbReference type="AlphaFoldDB" id="A0A1I1B5V9"/>
<gene>
    <name evidence="1" type="ORF">SAMN05216266_1126</name>
</gene>
<organism evidence="1 2">
    <name type="scientific">Amycolatopsis marina</name>
    <dbReference type="NCBI Taxonomy" id="490629"/>
    <lineage>
        <taxon>Bacteria</taxon>
        <taxon>Bacillati</taxon>
        <taxon>Actinomycetota</taxon>
        <taxon>Actinomycetes</taxon>
        <taxon>Pseudonocardiales</taxon>
        <taxon>Pseudonocardiaceae</taxon>
        <taxon>Amycolatopsis</taxon>
    </lineage>
</organism>
<reference evidence="2" key="1">
    <citation type="submission" date="2016-10" db="EMBL/GenBank/DDBJ databases">
        <authorList>
            <person name="Varghese N."/>
            <person name="Submissions S."/>
        </authorList>
    </citation>
    <scope>NUCLEOTIDE SEQUENCE [LARGE SCALE GENOMIC DNA]</scope>
    <source>
        <strain evidence="2">CGMCC 4.3568</strain>
    </source>
</reference>
<sequence>MSTGEDPRNDPRWDLVRAAARAPVPTPPGLIARVLSSVRGVRGRLLAEPLELRQHGGTLRISEKVIVLLARKLGADIGAEVGGIHVSAVAMEDGGLEVLLTVRYGVPAAEAADTLRRRLGETLVEHLGRLAPPVNVHIADVHRN</sequence>